<dbReference type="Proteomes" id="UP001630127">
    <property type="component" value="Unassembled WGS sequence"/>
</dbReference>
<dbReference type="PANTHER" id="PTHR35726:SF4">
    <property type="entry name" value="GLUTAMIC ACID-RICH PROTEIN-LIKE"/>
    <property type="match status" value="1"/>
</dbReference>
<gene>
    <name evidence="1" type="ORF">ACH5RR_020093</name>
</gene>
<evidence type="ECO:0000313" key="1">
    <source>
        <dbReference type="EMBL" id="KAL3517504.1"/>
    </source>
</evidence>
<dbReference type="PANTHER" id="PTHR35726">
    <property type="entry name" value="GLUTAMIC ACID-RICH PROTEIN-LIKE"/>
    <property type="match status" value="1"/>
</dbReference>
<sequence>MEWRCNYVDVSSCMLFETIGDSEEADSNFNHNDDIGGSIYEERSGLAEDDAYSCSCETHEYCKDFDHPTGDDCVYVDDDHNEEENVGYEYYEDEEDAVDQVVIDDIKVLKGNREWESEEGLTVTRTKKLKVCCSEFLNEPDKDRHFWETCLAS</sequence>
<reference evidence="1 2" key="1">
    <citation type="submission" date="2024-11" db="EMBL/GenBank/DDBJ databases">
        <title>A near-complete genome assembly of Cinchona calisaya.</title>
        <authorList>
            <person name="Lian D.C."/>
            <person name="Zhao X.W."/>
            <person name="Wei L."/>
        </authorList>
    </citation>
    <scope>NUCLEOTIDE SEQUENCE [LARGE SCALE GENOMIC DNA]</scope>
    <source>
        <tissue evidence="1">Nenye</tissue>
    </source>
</reference>
<name>A0ABD2ZEI8_9GENT</name>
<dbReference type="EMBL" id="JBJUIK010000009">
    <property type="protein sequence ID" value="KAL3517504.1"/>
    <property type="molecule type" value="Genomic_DNA"/>
</dbReference>
<keyword evidence="2" id="KW-1185">Reference proteome</keyword>
<evidence type="ECO:0000313" key="2">
    <source>
        <dbReference type="Proteomes" id="UP001630127"/>
    </source>
</evidence>
<proteinExistence type="predicted"/>
<accession>A0ABD2ZEI8</accession>
<protein>
    <submittedName>
        <fullName evidence="1">Uncharacterized protein</fullName>
    </submittedName>
</protein>
<comment type="caution">
    <text evidence="1">The sequence shown here is derived from an EMBL/GenBank/DDBJ whole genome shotgun (WGS) entry which is preliminary data.</text>
</comment>
<organism evidence="1 2">
    <name type="scientific">Cinchona calisaya</name>
    <dbReference type="NCBI Taxonomy" id="153742"/>
    <lineage>
        <taxon>Eukaryota</taxon>
        <taxon>Viridiplantae</taxon>
        <taxon>Streptophyta</taxon>
        <taxon>Embryophyta</taxon>
        <taxon>Tracheophyta</taxon>
        <taxon>Spermatophyta</taxon>
        <taxon>Magnoliopsida</taxon>
        <taxon>eudicotyledons</taxon>
        <taxon>Gunneridae</taxon>
        <taxon>Pentapetalae</taxon>
        <taxon>asterids</taxon>
        <taxon>lamiids</taxon>
        <taxon>Gentianales</taxon>
        <taxon>Rubiaceae</taxon>
        <taxon>Cinchonoideae</taxon>
        <taxon>Cinchoneae</taxon>
        <taxon>Cinchona</taxon>
    </lineage>
</organism>
<dbReference type="AlphaFoldDB" id="A0ABD2ZEI8"/>